<dbReference type="OrthoDB" id="1855273at2"/>
<dbReference type="SUPFAM" id="SSF52540">
    <property type="entry name" value="P-loop containing nucleoside triphosphate hydrolases"/>
    <property type="match status" value="1"/>
</dbReference>
<keyword evidence="4" id="KW-1185">Reference proteome</keyword>
<feature type="transmembrane region" description="Helical" evidence="1">
    <location>
        <begin position="26"/>
        <end position="44"/>
    </location>
</feature>
<organism evidence="3 4">
    <name type="scientific">Anaerosporobacter mobilis DSM 15930</name>
    <dbReference type="NCBI Taxonomy" id="1120996"/>
    <lineage>
        <taxon>Bacteria</taxon>
        <taxon>Bacillati</taxon>
        <taxon>Bacillota</taxon>
        <taxon>Clostridia</taxon>
        <taxon>Lachnospirales</taxon>
        <taxon>Lachnospiraceae</taxon>
        <taxon>Anaerosporobacter</taxon>
    </lineage>
</organism>
<evidence type="ECO:0000313" key="3">
    <source>
        <dbReference type="EMBL" id="SHM16783.1"/>
    </source>
</evidence>
<feature type="domain" description="Zona occludens toxin N-terminal" evidence="2">
    <location>
        <begin position="111"/>
        <end position="220"/>
    </location>
</feature>
<dbReference type="InterPro" id="IPR027417">
    <property type="entry name" value="P-loop_NTPase"/>
</dbReference>
<name>A0A1M7GKH3_9FIRM</name>
<gene>
    <name evidence="3" type="ORF">SAMN02746066_00977</name>
</gene>
<keyword evidence="1" id="KW-1133">Transmembrane helix</keyword>
<reference evidence="3 4" key="1">
    <citation type="submission" date="2016-11" db="EMBL/GenBank/DDBJ databases">
        <authorList>
            <person name="Jaros S."/>
            <person name="Januszkiewicz K."/>
            <person name="Wedrychowicz H."/>
        </authorList>
    </citation>
    <scope>NUCLEOTIDE SEQUENCE [LARGE SCALE GENOMIC DNA]</scope>
    <source>
        <strain evidence="3 4">DSM 15930</strain>
    </source>
</reference>
<dbReference type="Gene3D" id="3.40.50.300">
    <property type="entry name" value="P-loop containing nucleotide triphosphate hydrolases"/>
    <property type="match status" value="1"/>
</dbReference>
<evidence type="ECO:0000313" key="4">
    <source>
        <dbReference type="Proteomes" id="UP000184038"/>
    </source>
</evidence>
<protein>
    <submittedName>
        <fullName evidence="3">Zonular occludens toxin (Zot)</fullName>
    </submittedName>
</protein>
<dbReference type="Pfam" id="PF05707">
    <property type="entry name" value="Zot"/>
    <property type="match status" value="1"/>
</dbReference>
<keyword evidence="1" id="KW-0812">Transmembrane</keyword>
<keyword evidence="1" id="KW-0472">Membrane</keyword>
<accession>A0A1M7GKH3</accession>
<dbReference type="InterPro" id="IPR008900">
    <property type="entry name" value="Zot_N"/>
</dbReference>
<dbReference type="EMBL" id="FRCP01000007">
    <property type="protein sequence ID" value="SHM16783.1"/>
    <property type="molecule type" value="Genomic_DNA"/>
</dbReference>
<dbReference type="AlphaFoldDB" id="A0A1M7GKH3"/>
<sequence>MLSIISVIASLLLSLCKMLWYIAIPIMIYTLYLILSVFVVKKYFVKHGYKINKQISKTIKRTGLLHSLFIDLPYRYALDLVTKEENYFPFQGIHMFCGEQGSGKSIAMCEFMKRLQEKCPLAKTVTNFDYDTQDDELDTWHKLIDYTNGKQGVIVGIDEIQNWFMSGKNQLPPQMLEVCTQNRKNRRVIVCSAQVFTRVNKAIREQVTLVYRPFTFLGCFTVVRIDKPVYDSEGNVKSYKYRGIYHFVHKKEIRECYDTYKVIHTLGKDGFKETNILSNN</sequence>
<dbReference type="RefSeq" id="WP_073283884.1">
    <property type="nucleotide sequence ID" value="NZ_FRCP01000007.1"/>
</dbReference>
<evidence type="ECO:0000256" key="1">
    <source>
        <dbReference type="SAM" id="Phobius"/>
    </source>
</evidence>
<dbReference type="Proteomes" id="UP000184038">
    <property type="component" value="Unassembled WGS sequence"/>
</dbReference>
<evidence type="ECO:0000259" key="2">
    <source>
        <dbReference type="Pfam" id="PF05707"/>
    </source>
</evidence>
<dbReference type="STRING" id="1120996.SAMN02746066_00977"/>
<proteinExistence type="predicted"/>